<dbReference type="NCBIfam" id="TIGR02276">
    <property type="entry name" value="beta_rpt_yvtn"/>
    <property type="match status" value="2"/>
</dbReference>
<dbReference type="InterPro" id="IPR015943">
    <property type="entry name" value="WD40/YVTN_repeat-like_dom_sf"/>
</dbReference>
<dbReference type="SUPFAM" id="SSF50974">
    <property type="entry name" value="Nitrous oxide reductase, N-terminal domain"/>
    <property type="match status" value="1"/>
</dbReference>
<accession>A0A9X7GQA6</accession>
<name>A0A9X7GQA6_BACCE</name>
<dbReference type="InterPro" id="IPR011964">
    <property type="entry name" value="YVTN_b-propeller_repeat"/>
</dbReference>
<dbReference type="InterPro" id="IPR051200">
    <property type="entry name" value="Host-pathogen_enzymatic-act"/>
</dbReference>
<gene>
    <name evidence="1" type="ORF">CN980_13235</name>
</gene>
<proteinExistence type="predicted"/>
<dbReference type="AlphaFoldDB" id="A0A9X7GQA6"/>
<dbReference type="Proteomes" id="UP000223834">
    <property type="component" value="Unassembled WGS sequence"/>
</dbReference>
<comment type="caution">
    <text evidence="1">The sequence shown here is derived from an EMBL/GenBank/DDBJ whole genome shotgun (WGS) entry which is preliminary data.</text>
</comment>
<sequence length="226" mass="23327">MGSSQFAYVINQSSDNVSVIDTGTNTVVATISVGNNPNGVAITPDGNFAYVTNQDINNVSKINIGTNTVVATVTVGNTPRGIAITQSPFEPTKNHATIAQENNISVANNTAIPLATNVVINGTDIIHSPGSTDITLGPNHTYYVYYSVAGLNLIAQSFVTQLFLGGVGVVGSLSASVSGLSIAQQLTNTQAVIINTGITSSILQLRNISGGSRTVAHVTVTIIELI</sequence>
<organism evidence="1 2">
    <name type="scientific">Bacillus cereus</name>
    <dbReference type="NCBI Taxonomy" id="1396"/>
    <lineage>
        <taxon>Bacteria</taxon>
        <taxon>Bacillati</taxon>
        <taxon>Bacillota</taxon>
        <taxon>Bacilli</taxon>
        <taxon>Bacillales</taxon>
        <taxon>Bacillaceae</taxon>
        <taxon>Bacillus</taxon>
        <taxon>Bacillus cereus group</taxon>
    </lineage>
</organism>
<dbReference type="InterPro" id="IPR011045">
    <property type="entry name" value="N2O_reductase_N"/>
</dbReference>
<dbReference type="Gene3D" id="2.130.10.10">
    <property type="entry name" value="YVTN repeat-like/Quinoprotein amine dehydrogenase"/>
    <property type="match status" value="1"/>
</dbReference>
<dbReference type="PANTHER" id="PTHR47197:SF3">
    <property type="entry name" value="DIHYDRO-HEME D1 DEHYDROGENASE"/>
    <property type="match status" value="1"/>
</dbReference>
<dbReference type="Gene3D" id="2.60.120.40">
    <property type="match status" value="1"/>
</dbReference>
<dbReference type="PANTHER" id="PTHR47197">
    <property type="entry name" value="PROTEIN NIRF"/>
    <property type="match status" value="1"/>
</dbReference>
<dbReference type="InterPro" id="IPR008983">
    <property type="entry name" value="Tumour_necrosis_fac-like_dom"/>
</dbReference>
<evidence type="ECO:0000313" key="1">
    <source>
        <dbReference type="EMBL" id="PGO76528.1"/>
    </source>
</evidence>
<dbReference type="RefSeq" id="WP_098771155.1">
    <property type="nucleotide sequence ID" value="NZ_NUWJ01000002.1"/>
</dbReference>
<evidence type="ECO:0000313" key="2">
    <source>
        <dbReference type="Proteomes" id="UP000223834"/>
    </source>
</evidence>
<protein>
    <submittedName>
        <fullName evidence="1">Uncharacterized protein</fullName>
    </submittedName>
</protein>
<reference evidence="1 2" key="1">
    <citation type="submission" date="2017-09" db="EMBL/GenBank/DDBJ databases">
        <title>Large-scale bioinformatics analysis of Bacillus genomes uncovers conserved roles of natural products in bacterial physiology.</title>
        <authorList>
            <consortium name="Agbiome Team Llc"/>
            <person name="Bleich R.M."/>
            <person name="Grubbs K.J."/>
            <person name="Santa Maria K.C."/>
            <person name="Allen S.E."/>
            <person name="Farag S."/>
            <person name="Shank E.A."/>
            <person name="Bowers A."/>
        </authorList>
    </citation>
    <scope>NUCLEOTIDE SEQUENCE [LARGE SCALE GENOMIC DNA]</scope>
    <source>
        <strain evidence="1 2">AFS049141</strain>
    </source>
</reference>
<dbReference type="EMBL" id="NUIQ01000121">
    <property type="protein sequence ID" value="PGO76528.1"/>
    <property type="molecule type" value="Genomic_DNA"/>
</dbReference>